<dbReference type="PANTHER" id="PTHR11705">
    <property type="entry name" value="PROTEASE FAMILY M14 CARBOXYPEPTIDASE A,B"/>
    <property type="match status" value="1"/>
</dbReference>
<evidence type="ECO:0000256" key="2">
    <source>
        <dbReference type="ARBA" id="ARBA00005988"/>
    </source>
</evidence>
<feature type="chain" id="PRO_5009678432" evidence="6">
    <location>
        <begin position="23"/>
        <end position="581"/>
    </location>
</feature>
<dbReference type="EMBL" id="FPKR01000003">
    <property type="protein sequence ID" value="SFZ73536.1"/>
    <property type="molecule type" value="Genomic_DNA"/>
</dbReference>
<keyword evidence="8" id="KW-0645">Protease</keyword>
<comment type="cofactor">
    <cofactor evidence="1">
        <name>Zn(2+)</name>
        <dbReference type="ChEBI" id="CHEBI:29105"/>
    </cofactor>
</comment>
<dbReference type="SMART" id="SM00631">
    <property type="entry name" value="Zn_pept"/>
    <property type="match status" value="1"/>
</dbReference>
<feature type="active site" description="Proton donor/acceptor" evidence="5">
    <location>
        <position position="422"/>
    </location>
</feature>
<dbReference type="SUPFAM" id="SSF53187">
    <property type="entry name" value="Zn-dependent exopeptidases"/>
    <property type="match status" value="1"/>
</dbReference>
<dbReference type="PRINTS" id="PR00765">
    <property type="entry name" value="CRBOXYPTASEA"/>
</dbReference>
<dbReference type="PROSITE" id="PS52035">
    <property type="entry name" value="PEPTIDASE_M14"/>
    <property type="match status" value="1"/>
</dbReference>
<protein>
    <submittedName>
        <fullName evidence="8">Zinc carboxypeptidase</fullName>
    </submittedName>
</protein>
<dbReference type="Gene3D" id="3.40.630.10">
    <property type="entry name" value="Zn peptidases"/>
    <property type="match status" value="1"/>
</dbReference>
<evidence type="ECO:0000256" key="1">
    <source>
        <dbReference type="ARBA" id="ARBA00001947"/>
    </source>
</evidence>
<keyword evidence="6" id="KW-0732">Signal</keyword>
<sequence>MSDQKIAWLALGMSLYTPLAWAHGATDAAARMEMQQRLEEEKTADNVYKAYFPNLATARKAAISFHHALLEAHYEEGYLVLELNREEMAELRRFGFRIKPATEFLAQRKQMIEQVQALNLKRAAAGEGGPDVGVYAIPGYSCYETVEESFAAAAGFVSSKPNLASWIDIGDSWQKKNGLGGYDMRVLKLTNSAIAGSKPKLFINSAIHAREYTTAPLTLEFARWLVNGYGSNADATWILDHHEVHLLLQSNPDGRKKAEGGLSWRKNTNQAYCGATSNNRGADLNRNFSQSWNSTGGSGSSGNACDLTYRGPSAGSEPEVQAIQNYVRSLWPDQRGPNVGDAAPATTSGIHIDIHSYSQLVLWPWGDRSTPAPNGTALQTLGRKFAFFNNYTPQQSVGLYPTDGTSDAVSYGELGVAAYTIELGTSFFQSCSTYNSTIKPQNLNALIYAAKVVRTPYLTPSGPDVTSVTLGGTAATTGVPRGTQVSLSASATDTRFRNSNGTEPTQNIAAVEYYIDTPPWVAGATPVALAASDGSFNAKTEAASGTIATSGLSVGRHLVYVRARDAGGSWGAVTASFLQLN</sequence>
<dbReference type="GO" id="GO:0008270">
    <property type="term" value="F:zinc ion binding"/>
    <property type="evidence" value="ECO:0007669"/>
    <property type="project" value="InterPro"/>
</dbReference>
<dbReference type="GO" id="GO:0006508">
    <property type="term" value="P:proteolysis"/>
    <property type="evidence" value="ECO:0007669"/>
    <property type="project" value="InterPro"/>
</dbReference>
<evidence type="ECO:0000256" key="4">
    <source>
        <dbReference type="ARBA" id="ARBA00022833"/>
    </source>
</evidence>
<keyword evidence="9" id="KW-1185">Reference proteome</keyword>
<keyword evidence="8" id="KW-0378">Hydrolase</keyword>
<dbReference type="PROSITE" id="PS00133">
    <property type="entry name" value="CARBOXYPEPT_ZN_2"/>
    <property type="match status" value="1"/>
</dbReference>
<keyword evidence="3" id="KW-0479">Metal-binding</keyword>
<evidence type="ECO:0000259" key="7">
    <source>
        <dbReference type="PROSITE" id="PS52035"/>
    </source>
</evidence>
<dbReference type="InterPro" id="IPR000834">
    <property type="entry name" value="Peptidase_M14"/>
</dbReference>
<evidence type="ECO:0000256" key="3">
    <source>
        <dbReference type="ARBA" id="ARBA00022723"/>
    </source>
</evidence>
<dbReference type="GO" id="GO:0005615">
    <property type="term" value="C:extracellular space"/>
    <property type="evidence" value="ECO:0007669"/>
    <property type="project" value="TreeGrafter"/>
</dbReference>
<name>A0A1K2H9R2_9NEIS</name>
<evidence type="ECO:0000313" key="8">
    <source>
        <dbReference type="EMBL" id="SFZ73536.1"/>
    </source>
</evidence>
<dbReference type="GO" id="GO:0004181">
    <property type="term" value="F:metallocarboxypeptidase activity"/>
    <property type="evidence" value="ECO:0007669"/>
    <property type="project" value="InterPro"/>
</dbReference>
<accession>A0A1K2H9R2</accession>
<dbReference type="Proteomes" id="UP000186513">
    <property type="component" value="Unassembled WGS sequence"/>
</dbReference>
<dbReference type="AlphaFoldDB" id="A0A1K2H9R2"/>
<organism evidence="8 9">
    <name type="scientific">Chitinimonas taiwanensis DSM 18899</name>
    <dbReference type="NCBI Taxonomy" id="1121279"/>
    <lineage>
        <taxon>Bacteria</taxon>
        <taxon>Pseudomonadati</taxon>
        <taxon>Pseudomonadota</taxon>
        <taxon>Betaproteobacteria</taxon>
        <taxon>Neisseriales</taxon>
        <taxon>Chitinibacteraceae</taxon>
        <taxon>Chitinimonas</taxon>
    </lineage>
</organism>
<keyword evidence="4" id="KW-0862">Zinc</keyword>
<dbReference type="Pfam" id="PF00246">
    <property type="entry name" value="Peptidase_M14"/>
    <property type="match status" value="1"/>
</dbReference>
<keyword evidence="8" id="KW-0121">Carboxypeptidase</keyword>
<gene>
    <name evidence="8" type="ORF">SAMN02745887_00880</name>
</gene>
<evidence type="ECO:0000313" key="9">
    <source>
        <dbReference type="Proteomes" id="UP000186513"/>
    </source>
</evidence>
<evidence type="ECO:0000256" key="6">
    <source>
        <dbReference type="SAM" id="SignalP"/>
    </source>
</evidence>
<evidence type="ECO:0000256" key="5">
    <source>
        <dbReference type="PROSITE-ProRule" id="PRU01379"/>
    </source>
</evidence>
<dbReference type="RefSeq" id="WP_072427425.1">
    <property type="nucleotide sequence ID" value="NZ_FPKR01000003.1"/>
</dbReference>
<dbReference type="CDD" id="cd06226">
    <property type="entry name" value="M14_CPT_like"/>
    <property type="match status" value="1"/>
</dbReference>
<reference evidence="8 9" key="1">
    <citation type="submission" date="2016-11" db="EMBL/GenBank/DDBJ databases">
        <authorList>
            <person name="Jaros S."/>
            <person name="Januszkiewicz K."/>
            <person name="Wedrychowicz H."/>
        </authorList>
    </citation>
    <scope>NUCLEOTIDE SEQUENCE [LARGE SCALE GENOMIC DNA]</scope>
    <source>
        <strain evidence="8 9">DSM 18899</strain>
    </source>
</reference>
<feature type="domain" description="Peptidase M14" evidence="7">
    <location>
        <begin position="142"/>
        <end position="452"/>
    </location>
</feature>
<dbReference type="PANTHER" id="PTHR11705:SF119">
    <property type="entry name" value="OS02G0119300 PROTEIN"/>
    <property type="match status" value="1"/>
</dbReference>
<comment type="similarity">
    <text evidence="2 5">Belongs to the peptidase M14 family.</text>
</comment>
<dbReference type="InterPro" id="IPR057247">
    <property type="entry name" value="CARBOXYPEPT_ZN_2"/>
</dbReference>
<dbReference type="STRING" id="1121279.SAMN02745887_00880"/>
<feature type="signal peptide" evidence="6">
    <location>
        <begin position="1"/>
        <end position="22"/>
    </location>
</feature>
<proteinExistence type="inferred from homology"/>